<dbReference type="Proteomes" id="UP000218263">
    <property type="component" value="Chromosome"/>
</dbReference>
<name>A0A110B1K8_9SPHI</name>
<organism evidence="1 2">
    <name type="scientific">Mucilaginibacter gotjawali</name>
    <dbReference type="NCBI Taxonomy" id="1550579"/>
    <lineage>
        <taxon>Bacteria</taxon>
        <taxon>Pseudomonadati</taxon>
        <taxon>Bacteroidota</taxon>
        <taxon>Sphingobacteriia</taxon>
        <taxon>Sphingobacteriales</taxon>
        <taxon>Sphingobacteriaceae</taxon>
        <taxon>Mucilaginibacter</taxon>
    </lineage>
</organism>
<dbReference type="RefSeq" id="WP_197706094.1">
    <property type="nucleotide sequence ID" value="NZ_AP017313.1"/>
</dbReference>
<reference evidence="1 2" key="1">
    <citation type="submission" date="2015-12" db="EMBL/GenBank/DDBJ databases">
        <title>Genome sequence of Mucilaginibacter gotjawali.</title>
        <authorList>
            <person name="Lee J.S."/>
            <person name="Lee K.C."/>
            <person name="Kim K.K."/>
            <person name="Lee B.W."/>
        </authorList>
    </citation>
    <scope>NUCLEOTIDE SEQUENCE [LARGE SCALE GENOMIC DNA]</scope>
    <source>
        <strain evidence="1 2">SA3-7</strain>
    </source>
</reference>
<evidence type="ECO:0000313" key="2">
    <source>
        <dbReference type="Proteomes" id="UP000218263"/>
    </source>
</evidence>
<protein>
    <submittedName>
        <fullName evidence="1">Uncharacterized protein</fullName>
    </submittedName>
</protein>
<dbReference type="PROSITE" id="PS51257">
    <property type="entry name" value="PROKAR_LIPOPROTEIN"/>
    <property type="match status" value="1"/>
</dbReference>
<gene>
    <name evidence="1" type="ORF">MgSA37_01188</name>
</gene>
<dbReference type="KEGG" id="mgot:MgSA37_01188"/>
<dbReference type="AlphaFoldDB" id="A0A110B1K8"/>
<accession>A0A110B1K8</accession>
<evidence type="ECO:0000313" key="1">
    <source>
        <dbReference type="EMBL" id="BAU53021.1"/>
    </source>
</evidence>
<dbReference type="EMBL" id="AP017313">
    <property type="protein sequence ID" value="BAU53021.1"/>
    <property type="molecule type" value="Genomic_DNA"/>
</dbReference>
<sequence length="168" mass="18794">MKRNTPVFFLISAFTCALTLLSACGGGDNSAQLRAQADSLNKKLAQTYRPGLGEFMMGIQIHHAKIWYAGKNQNWALANFEVGEIKETLEDVKQYCNDRPEVKSLPIIYPALDSLSSAIKAKNLQAFQKGFILLTKSCNDCHQTTHHEFNVIKTPETPPFTNQEFKGK</sequence>
<proteinExistence type="predicted"/>
<keyword evidence="2" id="KW-1185">Reference proteome</keyword>